<keyword evidence="2" id="KW-0472">Membrane</keyword>
<feature type="domain" description="HTH cro/C1-type" evidence="3">
    <location>
        <begin position="19"/>
        <end position="80"/>
    </location>
</feature>
<keyword evidence="5" id="KW-1185">Reference proteome</keyword>
<keyword evidence="2" id="KW-0812">Transmembrane</keyword>
<dbReference type="EMBL" id="BAQD01000001">
    <property type="protein sequence ID" value="GBQ04714.1"/>
    <property type="molecule type" value="Genomic_DNA"/>
</dbReference>
<gene>
    <name evidence="4" type="ORF">AA15669_0103</name>
</gene>
<accession>A0ABQ0NWE7</accession>
<dbReference type="PANTHER" id="PTHR34475">
    <property type="match status" value="1"/>
</dbReference>
<evidence type="ECO:0000313" key="5">
    <source>
        <dbReference type="Proteomes" id="UP001062901"/>
    </source>
</evidence>
<comment type="caution">
    <text evidence="4">The sequence shown here is derived from an EMBL/GenBank/DDBJ whole genome shotgun (WGS) entry which is preliminary data.</text>
</comment>
<dbReference type="InterPro" id="IPR025194">
    <property type="entry name" value="RodZ-like_C"/>
</dbReference>
<feature type="transmembrane region" description="Helical" evidence="2">
    <location>
        <begin position="113"/>
        <end position="134"/>
    </location>
</feature>
<protein>
    <recommendedName>
        <fullName evidence="3">HTH cro/C1-type domain-containing protein</fullName>
    </recommendedName>
</protein>
<dbReference type="InterPro" id="IPR050400">
    <property type="entry name" value="Bact_Cytoskel_RodZ"/>
</dbReference>
<evidence type="ECO:0000256" key="2">
    <source>
        <dbReference type="SAM" id="Phobius"/>
    </source>
</evidence>
<keyword evidence="2" id="KW-1133">Transmembrane helix</keyword>
<dbReference type="InterPro" id="IPR010982">
    <property type="entry name" value="Lambda_DNA-bd_dom_sf"/>
</dbReference>
<dbReference type="Pfam" id="PF13464">
    <property type="entry name" value="RodZ_C"/>
    <property type="match status" value="1"/>
</dbReference>
<feature type="region of interest" description="Disordered" evidence="1">
    <location>
        <begin position="147"/>
        <end position="274"/>
    </location>
</feature>
<evidence type="ECO:0000259" key="3">
    <source>
        <dbReference type="SMART" id="SM00530"/>
    </source>
</evidence>
<feature type="compositionally biased region" description="Polar residues" evidence="1">
    <location>
        <begin position="150"/>
        <end position="161"/>
    </location>
</feature>
<dbReference type="Proteomes" id="UP001062901">
    <property type="component" value="Unassembled WGS sequence"/>
</dbReference>
<organism evidence="4 5">
    <name type="scientific">Saccharibacter floricola DSM 15669</name>
    <dbReference type="NCBI Taxonomy" id="1123227"/>
    <lineage>
        <taxon>Bacteria</taxon>
        <taxon>Pseudomonadati</taxon>
        <taxon>Pseudomonadota</taxon>
        <taxon>Alphaproteobacteria</taxon>
        <taxon>Acetobacterales</taxon>
        <taxon>Acetobacteraceae</taxon>
        <taxon>Saccharibacter</taxon>
    </lineage>
</organism>
<dbReference type="Gene3D" id="1.10.260.40">
    <property type="entry name" value="lambda repressor-like DNA-binding domains"/>
    <property type="match status" value="1"/>
</dbReference>
<feature type="compositionally biased region" description="Polar residues" evidence="1">
    <location>
        <begin position="223"/>
        <end position="243"/>
    </location>
</feature>
<evidence type="ECO:0000313" key="4">
    <source>
        <dbReference type="EMBL" id="GBQ04714.1"/>
    </source>
</evidence>
<reference evidence="4" key="1">
    <citation type="submission" date="2013-04" db="EMBL/GenBank/DDBJ databases">
        <title>The genome sequencing project of 58 acetic acid bacteria.</title>
        <authorList>
            <person name="Okamoto-Kainuma A."/>
            <person name="Ishikawa M."/>
            <person name="Umino S."/>
            <person name="Koizumi Y."/>
            <person name="Shiwa Y."/>
            <person name="Yoshikawa H."/>
            <person name="Matsutani M."/>
            <person name="Matsushita K."/>
        </authorList>
    </citation>
    <scope>NUCLEOTIDE SEQUENCE</scope>
    <source>
        <strain evidence="4">DSM 15669</strain>
    </source>
</reference>
<proteinExistence type="predicted"/>
<dbReference type="PANTHER" id="PTHR34475:SF1">
    <property type="entry name" value="CYTOSKELETON PROTEIN RODZ"/>
    <property type="match status" value="1"/>
</dbReference>
<dbReference type="SMART" id="SM00530">
    <property type="entry name" value="HTH_XRE"/>
    <property type="match status" value="1"/>
</dbReference>
<dbReference type="Pfam" id="PF13413">
    <property type="entry name" value="HTH_25"/>
    <property type="match status" value="1"/>
</dbReference>
<name>A0ABQ0NWE7_9PROT</name>
<sequence length="372" mass="39638">MPELRSDKQGSEQSSIGLMLKARREQLQWPLEDIAESLRLRLSTLEALESDAYDQLPGRTYALGFLKSYATYLGLDAEQLIAALDRQRLAQADRKESPSFALPQPRNEHGMSIGVLVSIGVVVVGVAYAGWYHFSNHVTLPHVTPPAVTSEENVSPSSSNMAKMGANPASQLPPVPSSGMEGEQHDTFTPPHETAGQQADLTPEPSPLGEKSKSDQEAGTKLTPPSGNNSSNLAQNAEGNNSPFVAKPAQDAPHVDSHRETAPSAGSSGAVSDDHTVTVVMTQDSWVQIKNAQGKVVQSRLMKKGETWQGHDEEGPYHLTAGNAGGVVVQAGSVTSAPLGREGTVRHNVTLAPQDIINGQYGHSENSPQTAH</sequence>
<evidence type="ECO:0000256" key="1">
    <source>
        <dbReference type="SAM" id="MobiDB-lite"/>
    </source>
</evidence>
<dbReference type="InterPro" id="IPR001387">
    <property type="entry name" value="Cro/C1-type_HTH"/>
</dbReference>
<dbReference type="RefSeq" id="WP_018979610.1">
    <property type="nucleotide sequence ID" value="NZ_BAQD01000001.1"/>
</dbReference>